<evidence type="ECO:0008006" key="3">
    <source>
        <dbReference type="Google" id="ProtNLM"/>
    </source>
</evidence>
<dbReference type="GeneID" id="36398034"/>
<dbReference type="EMBL" id="CCYD01000206">
    <property type="protein sequence ID" value="CEG36432.1"/>
    <property type="molecule type" value="Genomic_DNA"/>
</dbReference>
<protein>
    <recommendedName>
        <fullName evidence="3">Reverse transcriptase domain-containing protein</fullName>
    </recommendedName>
</protein>
<name>A0A0P1A815_PLAHL</name>
<dbReference type="Proteomes" id="UP000054928">
    <property type="component" value="Unassembled WGS sequence"/>
</dbReference>
<accession>A0A0P1A815</accession>
<keyword evidence="2" id="KW-1185">Reference proteome</keyword>
<sequence>MNYLRARVSMRGLDIDNGSSPQLLLAFADDSTGLLADVDYAPVFLDVVQDYALASGLRLNMNKTCVMPFTFQVDLPKLARLRALTDLKVLQASDSVVRLGVLQSATVTPKQRFGDVVSKVRRRCAIW</sequence>
<evidence type="ECO:0000313" key="2">
    <source>
        <dbReference type="Proteomes" id="UP000054928"/>
    </source>
</evidence>
<proteinExistence type="predicted"/>
<dbReference type="OrthoDB" id="121889at2759"/>
<evidence type="ECO:0000313" key="1">
    <source>
        <dbReference type="EMBL" id="CEG36432.1"/>
    </source>
</evidence>
<reference evidence="2" key="1">
    <citation type="submission" date="2014-09" db="EMBL/GenBank/DDBJ databases">
        <authorList>
            <person name="Sharma Rahul"/>
            <person name="Thines Marco"/>
        </authorList>
    </citation>
    <scope>NUCLEOTIDE SEQUENCE [LARGE SCALE GENOMIC DNA]</scope>
</reference>
<dbReference type="RefSeq" id="XP_024572801.1">
    <property type="nucleotide sequence ID" value="XM_024720745.1"/>
</dbReference>
<dbReference type="AlphaFoldDB" id="A0A0P1A815"/>
<organism evidence="1 2">
    <name type="scientific">Plasmopara halstedii</name>
    <name type="common">Downy mildew of sunflower</name>
    <dbReference type="NCBI Taxonomy" id="4781"/>
    <lineage>
        <taxon>Eukaryota</taxon>
        <taxon>Sar</taxon>
        <taxon>Stramenopiles</taxon>
        <taxon>Oomycota</taxon>
        <taxon>Peronosporomycetes</taxon>
        <taxon>Peronosporales</taxon>
        <taxon>Peronosporaceae</taxon>
        <taxon>Plasmopara</taxon>
    </lineage>
</organism>